<keyword evidence="2 5" id="KW-0813">Transport</keyword>
<dbReference type="GO" id="GO:0015031">
    <property type="term" value="P:protein transport"/>
    <property type="evidence" value="ECO:0007669"/>
    <property type="project" value="UniProtKB-KW"/>
</dbReference>
<dbReference type="Pfam" id="PF03081">
    <property type="entry name" value="Exo70_C"/>
    <property type="match status" value="1"/>
</dbReference>
<evidence type="ECO:0000256" key="4">
    <source>
        <dbReference type="ARBA" id="ARBA00026169"/>
    </source>
</evidence>
<comment type="similarity">
    <text evidence="1 5">Belongs to the EXO70 family.</text>
</comment>
<feature type="coiled-coil region" evidence="6">
    <location>
        <begin position="4"/>
        <end position="38"/>
    </location>
</feature>
<accession>A0A7N8XG17</accession>
<keyword evidence="5" id="KW-0653">Protein transport</keyword>
<dbReference type="InterPro" id="IPR016159">
    <property type="entry name" value="Cullin_repeat-like_dom_sf"/>
</dbReference>
<evidence type="ECO:0000256" key="6">
    <source>
        <dbReference type="SAM" id="Coils"/>
    </source>
</evidence>
<dbReference type="AlphaFoldDB" id="A0A7N8XG17"/>
<dbReference type="Ensembl" id="ENSMAMT00000042146.1">
    <property type="protein sequence ID" value="ENSMAMP00000051910.1"/>
    <property type="gene ID" value="ENSMAMG00000008425.2"/>
</dbReference>
<proteinExistence type="inferred from homology"/>
<feature type="region of interest" description="Disordered" evidence="7">
    <location>
        <begin position="580"/>
        <end position="605"/>
    </location>
</feature>
<keyword evidence="3 5" id="KW-0268">Exocytosis</keyword>
<evidence type="ECO:0000256" key="2">
    <source>
        <dbReference type="ARBA" id="ARBA00022448"/>
    </source>
</evidence>
<feature type="compositionally biased region" description="Basic and acidic residues" evidence="7">
    <location>
        <begin position="580"/>
        <end position="602"/>
    </location>
</feature>
<organism evidence="9 10">
    <name type="scientific">Mastacembelus armatus</name>
    <name type="common">zig-zag eel</name>
    <dbReference type="NCBI Taxonomy" id="205130"/>
    <lineage>
        <taxon>Eukaryota</taxon>
        <taxon>Metazoa</taxon>
        <taxon>Chordata</taxon>
        <taxon>Craniata</taxon>
        <taxon>Vertebrata</taxon>
        <taxon>Euteleostomi</taxon>
        <taxon>Actinopterygii</taxon>
        <taxon>Neopterygii</taxon>
        <taxon>Teleostei</taxon>
        <taxon>Neoteleostei</taxon>
        <taxon>Acanthomorphata</taxon>
        <taxon>Anabantaria</taxon>
        <taxon>Synbranchiformes</taxon>
        <taxon>Mastacembelidae</taxon>
        <taxon>Mastacembelus</taxon>
    </lineage>
</organism>
<evidence type="ECO:0000313" key="9">
    <source>
        <dbReference type="Ensembl" id="ENSMAMP00000051910.1"/>
    </source>
</evidence>
<dbReference type="GO" id="GO:0000145">
    <property type="term" value="C:exocyst"/>
    <property type="evidence" value="ECO:0007669"/>
    <property type="project" value="InterPro"/>
</dbReference>
<dbReference type="Proteomes" id="UP000261640">
    <property type="component" value="Unplaced"/>
</dbReference>
<evidence type="ECO:0000313" key="10">
    <source>
        <dbReference type="Proteomes" id="UP000261640"/>
    </source>
</evidence>
<dbReference type="Pfam" id="PF20669">
    <property type="entry name" value="Exo70_N"/>
    <property type="match status" value="1"/>
</dbReference>
<name>A0A7N8XG17_9TELE</name>
<comment type="function">
    <text evidence="5">Component of the exocyst complex involved in the docking of exocytic vesicles with fusion sites on the plasma membrane.</text>
</comment>
<feature type="domain" description="Exocyst complex subunit Exo70 C-terminal" evidence="8">
    <location>
        <begin position="306"/>
        <end position="527"/>
    </location>
</feature>
<protein>
    <recommendedName>
        <fullName evidence="4 5">Exocyst complex component 7</fullName>
    </recommendedName>
    <alternativeName>
        <fullName evidence="5">Exocyst complex component Exo70</fullName>
    </alternativeName>
</protein>
<reference evidence="9" key="2">
    <citation type="submission" date="2025-09" db="UniProtKB">
        <authorList>
            <consortium name="Ensembl"/>
        </authorList>
    </citation>
    <scope>IDENTIFICATION</scope>
</reference>
<dbReference type="GeneTree" id="ENSGT00390000003595"/>
<dbReference type="InterPro" id="IPR046364">
    <property type="entry name" value="Exo70_C"/>
</dbReference>
<sequence length="732" mass="81456">MVPTEDASARKREIEEKLKQEQETLSFIRENLEKSDQLTKGMVSILSSFESRLMQLENSIIPVHKQTENLQRLQENVDKTLSCMDHVISYYHVAKDTDKIIREGPTGRLDEYLACIAKIQKAVDYFQDNNPDSPELNTVKGRFEKGKELLEAEFRSLLTRYSKPVPPILILDAISVDDELEVQEEVVLEHLPEAVLQDIICIASWLVEYGRNQDFMNVYFQIRSNQLDRSIKGLKDHFRKNSASSGVLYSPAVQTKRKDTPTKKVPKRPGYDHDLRVKHHSDALTEKHGAATGKDDVLDIEIDSYIHCISAFVKLAQSEYALLTEIIPEHHQKKTFDSLIQEALDNLMLEGDNIVSAARRAIMRHDYSAVLTIFPILRHLKMSKSEFDATLQGTAASTKNKLPALITSMETIGAKALEEFADSIKNDPDKEYNMPKDGTVHELTSNAILFLQQLLDFHETAGAMLASQGTVTSAERKVLGNLQLNLLSKSKVYEDSALSAIFLHNNYNYILKSLEKLTLQPLVGRLCTADCVHRLNDVDFVDLPLLQCADKHLPEAFAEVFGDKGVDDGVEAGVGVSHQVGEDAKDEGGVGEREASKPHAEDDQVMWKPAKAEEGSDNDNHLGDFPPGPSRLGYVLYRIHAGPQVSDGASVGEAENQGGGEVPKEEGANIHYDPWFGLPGRNTHHNAGQVHLCVVAEVWPRENQGQGPNQADGGEGVLWRSHLPGAEWVANG</sequence>
<feature type="region of interest" description="Disordered" evidence="7">
    <location>
        <begin position="646"/>
        <end position="666"/>
    </location>
</feature>
<dbReference type="InterPro" id="IPR004140">
    <property type="entry name" value="Exo70"/>
</dbReference>
<dbReference type="PANTHER" id="PTHR12542">
    <property type="entry name" value="EXOCYST COMPLEX PROTEIN EXO70"/>
    <property type="match status" value="1"/>
</dbReference>
<dbReference type="SUPFAM" id="SSF74788">
    <property type="entry name" value="Cullin repeat-like"/>
    <property type="match status" value="1"/>
</dbReference>
<reference evidence="9" key="1">
    <citation type="submission" date="2025-08" db="UniProtKB">
        <authorList>
            <consortium name="Ensembl"/>
        </authorList>
    </citation>
    <scope>IDENTIFICATION</scope>
</reference>
<evidence type="ECO:0000259" key="8">
    <source>
        <dbReference type="Pfam" id="PF03081"/>
    </source>
</evidence>
<dbReference type="GO" id="GO:0006887">
    <property type="term" value="P:exocytosis"/>
    <property type="evidence" value="ECO:0007669"/>
    <property type="project" value="UniProtKB-KW"/>
</dbReference>
<evidence type="ECO:0000256" key="7">
    <source>
        <dbReference type="SAM" id="MobiDB-lite"/>
    </source>
</evidence>
<keyword evidence="6" id="KW-0175">Coiled coil</keyword>
<evidence type="ECO:0000256" key="3">
    <source>
        <dbReference type="ARBA" id="ARBA00022483"/>
    </source>
</evidence>
<evidence type="ECO:0000256" key="5">
    <source>
        <dbReference type="RuleBase" id="RU365026"/>
    </source>
</evidence>
<dbReference type="Gene3D" id="1.20.1280.170">
    <property type="entry name" value="Exocyst complex component Exo70"/>
    <property type="match status" value="2"/>
</dbReference>
<evidence type="ECO:0000256" key="1">
    <source>
        <dbReference type="ARBA" id="ARBA00006756"/>
    </source>
</evidence>
<dbReference type="GO" id="GO:0005546">
    <property type="term" value="F:phosphatidylinositol-4,5-bisphosphate binding"/>
    <property type="evidence" value="ECO:0007669"/>
    <property type="project" value="InterPro"/>
</dbReference>
<dbReference type="PANTHER" id="PTHR12542:SF41">
    <property type="entry name" value="EXOCYST COMPLEX COMPONENT 7"/>
    <property type="match status" value="1"/>
</dbReference>
<keyword evidence="10" id="KW-1185">Reference proteome</keyword>